<accession>A0ABQ5L0K8</accession>
<feature type="non-terminal residue" evidence="2">
    <location>
        <position position="130"/>
    </location>
</feature>
<protein>
    <submittedName>
        <fullName evidence="2">Uncharacterized protein</fullName>
    </submittedName>
</protein>
<feature type="compositionally biased region" description="Low complexity" evidence="1">
    <location>
        <begin position="48"/>
        <end position="58"/>
    </location>
</feature>
<feature type="compositionally biased region" description="Polar residues" evidence="1">
    <location>
        <begin position="99"/>
        <end position="113"/>
    </location>
</feature>
<feature type="non-terminal residue" evidence="2">
    <location>
        <position position="1"/>
    </location>
</feature>
<keyword evidence="3" id="KW-1185">Reference proteome</keyword>
<evidence type="ECO:0000256" key="1">
    <source>
        <dbReference type="SAM" id="MobiDB-lite"/>
    </source>
</evidence>
<evidence type="ECO:0000313" key="3">
    <source>
        <dbReference type="Proteomes" id="UP001057375"/>
    </source>
</evidence>
<gene>
    <name evidence="2" type="ORF">ADUPG1_003754</name>
</gene>
<comment type="caution">
    <text evidence="2">The sequence shown here is derived from an EMBL/GenBank/DDBJ whole genome shotgun (WGS) entry which is preliminary data.</text>
</comment>
<evidence type="ECO:0000313" key="2">
    <source>
        <dbReference type="EMBL" id="GKT37816.1"/>
    </source>
</evidence>
<feature type="region of interest" description="Disordered" evidence="1">
    <location>
        <begin position="99"/>
        <end position="130"/>
    </location>
</feature>
<organism evidence="2 3">
    <name type="scientific">Aduncisulcus paluster</name>
    <dbReference type="NCBI Taxonomy" id="2918883"/>
    <lineage>
        <taxon>Eukaryota</taxon>
        <taxon>Metamonada</taxon>
        <taxon>Carpediemonas-like organisms</taxon>
        <taxon>Aduncisulcus</taxon>
    </lineage>
</organism>
<feature type="region of interest" description="Disordered" evidence="1">
    <location>
        <begin position="1"/>
        <end position="58"/>
    </location>
</feature>
<dbReference type="Proteomes" id="UP001057375">
    <property type="component" value="Unassembled WGS sequence"/>
</dbReference>
<reference evidence="2" key="1">
    <citation type="submission" date="2022-03" db="EMBL/GenBank/DDBJ databases">
        <title>Draft genome sequence of Aduncisulcus paluster, a free-living microaerophilic Fornicata.</title>
        <authorList>
            <person name="Yuyama I."/>
            <person name="Kume K."/>
            <person name="Tamura T."/>
            <person name="Inagaki Y."/>
            <person name="Hashimoto T."/>
        </authorList>
    </citation>
    <scope>NUCLEOTIDE SEQUENCE</scope>
    <source>
        <strain evidence="2">NY0171</strain>
    </source>
</reference>
<dbReference type="EMBL" id="BQXS01005272">
    <property type="protein sequence ID" value="GKT37816.1"/>
    <property type="molecule type" value="Genomic_DNA"/>
</dbReference>
<feature type="compositionally biased region" description="Low complexity" evidence="1">
    <location>
        <begin position="119"/>
        <end position="130"/>
    </location>
</feature>
<feature type="compositionally biased region" description="Basic and acidic residues" evidence="1">
    <location>
        <begin position="1"/>
        <end position="16"/>
    </location>
</feature>
<name>A0ABQ5L0K8_9EUKA</name>
<proteinExistence type="predicted"/>
<sequence length="130" mass="14124">PREEGHRHGSSRREPSLNDTSSYYKDEVSVVEEFDQQDDSHYPPFQYSPKTPSLSTALSSSLQHAPVLYSMAPPSTVIHPSKSPLSAISSANQLFSPSDFATMSHPSISSKSNPLHRASLIPSSSLSLPS</sequence>